<evidence type="ECO:0000256" key="1">
    <source>
        <dbReference type="SAM" id="SignalP"/>
    </source>
</evidence>
<feature type="chain" id="PRO_5012891711" evidence="1">
    <location>
        <begin position="27"/>
        <end position="347"/>
    </location>
</feature>
<keyword evidence="1" id="KW-0732">Signal</keyword>
<accession>A0A1X7HRU0</accession>
<evidence type="ECO:0000313" key="3">
    <source>
        <dbReference type="EMBL" id="SMF91822.1"/>
    </source>
</evidence>
<sequence length="347" mass="37104">MKKHLKKQAAALLVSALAVSGGAVYAAPSADVSQGGDLQQAEVISAILNYSVTINGKDAKNTGFMNQESKQIMLPLREISEALGYEIKWNAKERSAELTKQDTSVWTLVQTDKDQYNVNKMNVELGSAPVNNLGNLYVPAKFFSDVLHHGVAVDGARVSITSEAEDVKTMTSSGVITAVHNDADRKAVHINGAGTEGTILNVDENTVILNAAGDKIELKDLSLGLDIDVEHSLAMTMSLPGQTYAYEIKVKKDSEVKDWIGTSGSVTEVASSDAGTKITVKGFGMTETSPEEVVLNLSPETIIVDQDGKEVKASELKKEDKLLAFYSPVLTKSLPPIGNASKLVLVK</sequence>
<reference evidence="3 4" key="1">
    <citation type="submission" date="2017-04" db="EMBL/GenBank/DDBJ databases">
        <authorList>
            <person name="Afonso C.L."/>
            <person name="Miller P.J."/>
            <person name="Scott M.A."/>
            <person name="Spackman E."/>
            <person name="Goraichik I."/>
            <person name="Dimitrov K.M."/>
            <person name="Suarez D.L."/>
            <person name="Swayne D.E."/>
        </authorList>
    </citation>
    <scope>NUCLEOTIDE SEQUENCE [LARGE SCALE GENOMIC DNA]</scope>
    <source>
        <strain evidence="3 4">N3/975</strain>
    </source>
</reference>
<proteinExistence type="predicted"/>
<dbReference type="EMBL" id="LT840184">
    <property type="protein sequence ID" value="SMF91822.1"/>
    <property type="molecule type" value="Genomic_DNA"/>
</dbReference>
<feature type="domain" description="Copper amine oxidase-like N-terminal" evidence="2">
    <location>
        <begin position="54"/>
        <end position="159"/>
    </location>
</feature>
<dbReference type="Gene3D" id="3.30.457.10">
    <property type="entry name" value="Copper amine oxidase-like, N-terminal domain"/>
    <property type="match status" value="1"/>
</dbReference>
<protein>
    <submittedName>
        <fullName evidence="3">Copper amine oxidase N-terminal domain-containing protein</fullName>
    </submittedName>
</protein>
<dbReference type="AlphaFoldDB" id="A0A1X7HRU0"/>
<dbReference type="STRING" id="1313296.SAMN05661091_5586"/>
<dbReference type="RefSeq" id="WP_208916176.1">
    <property type="nucleotide sequence ID" value="NZ_LT840184.1"/>
</dbReference>
<organism evidence="3 4">
    <name type="scientific">Paenibacillus uliginis N3/975</name>
    <dbReference type="NCBI Taxonomy" id="1313296"/>
    <lineage>
        <taxon>Bacteria</taxon>
        <taxon>Bacillati</taxon>
        <taxon>Bacillota</taxon>
        <taxon>Bacilli</taxon>
        <taxon>Bacillales</taxon>
        <taxon>Paenibacillaceae</taxon>
        <taxon>Paenibacillus</taxon>
    </lineage>
</organism>
<dbReference type="Proteomes" id="UP000192940">
    <property type="component" value="Chromosome I"/>
</dbReference>
<dbReference type="InterPro" id="IPR036582">
    <property type="entry name" value="Mao_N_sf"/>
</dbReference>
<gene>
    <name evidence="3" type="ORF">SAMN05661091_5586</name>
</gene>
<feature type="signal peptide" evidence="1">
    <location>
        <begin position="1"/>
        <end position="26"/>
    </location>
</feature>
<dbReference type="Pfam" id="PF07833">
    <property type="entry name" value="Cu_amine_oxidN1"/>
    <property type="match status" value="1"/>
</dbReference>
<dbReference type="SUPFAM" id="SSF55383">
    <property type="entry name" value="Copper amine oxidase, domain N"/>
    <property type="match status" value="1"/>
</dbReference>
<dbReference type="InterPro" id="IPR012854">
    <property type="entry name" value="Cu_amine_oxidase-like_N"/>
</dbReference>
<evidence type="ECO:0000259" key="2">
    <source>
        <dbReference type="Pfam" id="PF07833"/>
    </source>
</evidence>
<name>A0A1X7HRU0_9BACL</name>
<keyword evidence="4" id="KW-1185">Reference proteome</keyword>
<evidence type="ECO:0000313" key="4">
    <source>
        <dbReference type="Proteomes" id="UP000192940"/>
    </source>
</evidence>